<dbReference type="Gramene" id="ONI13794">
    <property type="protein sequence ID" value="ONI13794"/>
    <property type="gene ID" value="PRUPE_4G245600"/>
</dbReference>
<reference evidence="2 3" key="1">
    <citation type="journal article" date="2013" name="Nat. Genet.">
        <title>The high-quality draft genome of peach (Prunus persica) identifies unique patterns of genetic diversity, domestication and genome evolution.</title>
        <authorList>
            <consortium name="International Peach Genome Initiative"/>
            <person name="Verde I."/>
            <person name="Abbott A.G."/>
            <person name="Scalabrin S."/>
            <person name="Jung S."/>
            <person name="Shu S."/>
            <person name="Marroni F."/>
            <person name="Zhebentyayeva T."/>
            <person name="Dettori M.T."/>
            <person name="Grimwood J."/>
            <person name="Cattonaro F."/>
            <person name="Zuccolo A."/>
            <person name="Rossini L."/>
            <person name="Jenkins J."/>
            <person name="Vendramin E."/>
            <person name="Meisel L.A."/>
            <person name="Decroocq V."/>
            <person name="Sosinski B."/>
            <person name="Prochnik S."/>
            <person name="Mitros T."/>
            <person name="Policriti A."/>
            <person name="Cipriani G."/>
            <person name="Dondini L."/>
            <person name="Ficklin S."/>
            <person name="Goodstein D.M."/>
            <person name="Xuan P."/>
            <person name="Del Fabbro C."/>
            <person name="Aramini V."/>
            <person name="Copetti D."/>
            <person name="Gonzalez S."/>
            <person name="Horner D.S."/>
            <person name="Falchi R."/>
            <person name="Lucas S."/>
            <person name="Mica E."/>
            <person name="Maldonado J."/>
            <person name="Lazzari B."/>
            <person name="Bielenberg D."/>
            <person name="Pirona R."/>
            <person name="Miculan M."/>
            <person name="Barakat A."/>
            <person name="Testolin R."/>
            <person name="Stella A."/>
            <person name="Tartarini S."/>
            <person name="Tonutti P."/>
            <person name="Arus P."/>
            <person name="Orellana A."/>
            <person name="Wells C."/>
            <person name="Main D."/>
            <person name="Vizzotto G."/>
            <person name="Silva H."/>
            <person name="Salamini F."/>
            <person name="Schmutz J."/>
            <person name="Morgante M."/>
            <person name="Rokhsar D.S."/>
        </authorList>
    </citation>
    <scope>NUCLEOTIDE SEQUENCE [LARGE SCALE GENOMIC DNA]</scope>
    <source>
        <strain evidence="3">cv. Nemared</strain>
    </source>
</reference>
<gene>
    <name evidence="2" type="ORF">PRUPE_4G245600</name>
</gene>
<feature type="chain" id="PRO_5012919561" evidence="1">
    <location>
        <begin position="24"/>
        <end position="102"/>
    </location>
</feature>
<evidence type="ECO:0000313" key="2">
    <source>
        <dbReference type="EMBL" id="ONI13794.1"/>
    </source>
</evidence>
<evidence type="ECO:0000256" key="1">
    <source>
        <dbReference type="SAM" id="SignalP"/>
    </source>
</evidence>
<evidence type="ECO:0000313" key="3">
    <source>
        <dbReference type="Proteomes" id="UP000006882"/>
    </source>
</evidence>
<name>A0A251PQE8_PRUPE</name>
<organism evidence="2 3">
    <name type="scientific">Prunus persica</name>
    <name type="common">Peach</name>
    <name type="synonym">Amygdalus persica</name>
    <dbReference type="NCBI Taxonomy" id="3760"/>
    <lineage>
        <taxon>Eukaryota</taxon>
        <taxon>Viridiplantae</taxon>
        <taxon>Streptophyta</taxon>
        <taxon>Embryophyta</taxon>
        <taxon>Tracheophyta</taxon>
        <taxon>Spermatophyta</taxon>
        <taxon>Magnoliopsida</taxon>
        <taxon>eudicotyledons</taxon>
        <taxon>Gunneridae</taxon>
        <taxon>Pentapetalae</taxon>
        <taxon>rosids</taxon>
        <taxon>fabids</taxon>
        <taxon>Rosales</taxon>
        <taxon>Rosaceae</taxon>
        <taxon>Amygdaloideae</taxon>
        <taxon>Amygdaleae</taxon>
        <taxon>Prunus</taxon>
    </lineage>
</organism>
<dbReference type="EMBL" id="CM007654">
    <property type="protein sequence ID" value="ONI13794.1"/>
    <property type="molecule type" value="Genomic_DNA"/>
</dbReference>
<keyword evidence="1" id="KW-0732">Signal</keyword>
<dbReference type="Proteomes" id="UP000006882">
    <property type="component" value="Chromosome G4"/>
</dbReference>
<sequence length="102" mass="11579">MANLWPSLVFALAICFIATNVAASDDKPYAYSSPPPPSRRHHLLHLVNHMITRLLHHPLITKQVEFLFSSCYRLVKQIIAARESFTLVASMHLIKMRALKTA</sequence>
<proteinExistence type="predicted"/>
<keyword evidence="3" id="KW-1185">Reference proteome</keyword>
<feature type="signal peptide" evidence="1">
    <location>
        <begin position="1"/>
        <end position="23"/>
    </location>
</feature>
<protein>
    <submittedName>
        <fullName evidence="2">Uncharacterized protein</fullName>
    </submittedName>
</protein>
<accession>A0A251PQE8</accession>
<dbReference type="AlphaFoldDB" id="A0A251PQE8"/>